<dbReference type="InterPro" id="IPR010281">
    <property type="entry name" value="DUF885"/>
</dbReference>
<protein>
    <recommendedName>
        <fullName evidence="2">DUF885 domain-containing protein</fullName>
    </recommendedName>
</protein>
<dbReference type="PANTHER" id="PTHR33361:SF2">
    <property type="entry name" value="DUF885 DOMAIN-CONTAINING PROTEIN"/>
    <property type="match status" value="1"/>
</dbReference>
<reference evidence="1" key="1">
    <citation type="submission" date="2018-11" db="EMBL/GenBank/DDBJ databases">
        <title>A distinct lineage of giant viruses engineers rhodopsin photosystems in predatory marine eukaryotes.</title>
        <authorList>
            <person name="Needham D.M."/>
            <person name="Yoshizawa S."/>
            <person name="Hosaka T."/>
            <person name="Poirier C."/>
            <person name="Choi C.-J."/>
            <person name="Hehenberger E."/>
            <person name="Irwin N.A.T."/>
            <person name="Wilken S."/>
            <person name="Yung C.-M."/>
            <person name="Bachy C."/>
            <person name="Kurihara R."/>
            <person name="Nakajima Y."/>
            <person name="Kojima K."/>
            <person name="Kimura-Someya T."/>
            <person name="Leonard G."/>
            <person name="Malmstrom R.R."/>
            <person name="Mende D."/>
            <person name="Olson D.K."/>
            <person name="Sudo Y."/>
            <person name="Sudek S."/>
            <person name="Richards T.A."/>
            <person name="DeLong E.F."/>
            <person name="Keeling P.J."/>
            <person name="Santoro A.E."/>
            <person name="Shirouzu M."/>
            <person name="Iwasaki W."/>
            <person name="Worden A.Z."/>
        </authorList>
    </citation>
    <scope>NUCLEOTIDE SEQUENCE</scope>
</reference>
<accession>A0A5B8HVE4</accession>
<proteinExistence type="predicted"/>
<gene>
    <name evidence="1" type="ORF">3_8</name>
</gene>
<sequence length="540" mass="64983">MKLFNDFINDYFQLAPLNATYVGINDYNDKLKNYYTEKDLGIYFQFLKKYLNLVKVELKKVNLSNKNNRYLKVLKYRIEMDIENYKFNFHYLPINSYHNPILSWVELCTGDGFINLKTVKEFNDFIKRTDIFCNNIDSMIDRMDDGIKNDMVQPKKVMLKVVKDLENVIKNENYILNKKDIPKTVYKEYQTVIIYKFTKHIKKLIKYIKTVYIKKCHNGFGLKYIKNGPKMYEYLIRYHTTLKNPNIKEIHKLGLLEIERIQNDMDELYQKYNNIYKDLVHYDKLKNNKTQIFKSEQEIISSYKKLKTKLNNTVLKEYFNENKKVNINYDIKKIPKYLQENTTGAYYQRSNIDHSRKGAFYINTNLKDKHYKYNSYSLSAHEGNPGHHYQISYSNDMKNPLFISFYEDETAYIEGWGLYAEFLGREYLLKKEILLKDEIYDLFGSYNMEMLRAVRLVIDTGIHYYGWDYKKCHNFMKKYVNLGEKDLENEIYRYSLYPGQALAYKIGELKFKELKEKNKKDIKKFHHDILKFGSCPLFLL</sequence>
<evidence type="ECO:0008006" key="2">
    <source>
        <dbReference type="Google" id="ProtNLM"/>
    </source>
</evidence>
<organism evidence="1">
    <name type="scientific">Mimiviridae sp. ChoanoV1</name>
    <dbReference type="NCBI Taxonomy" id="2596887"/>
    <lineage>
        <taxon>Viruses</taxon>
        <taxon>Varidnaviria</taxon>
        <taxon>Bamfordvirae</taxon>
        <taxon>Nucleocytoviricota</taxon>
        <taxon>Megaviricetes</taxon>
        <taxon>Imitervirales</taxon>
        <taxon>Schizomimiviridae</taxon>
    </lineage>
</organism>
<dbReference type="EMBL" id="MK250087">
    <property type="protein sequence ID" value="QDY52029.1"/>
    <property type="molecule type" value="Genomic_DNA"/>
</dbReference>
<evidence type="ECO:0000313" key="1">
    <source>
        <dbReference type="EMBL" id="QDY52029.1"/>
    </source>
</evidence>
<dbReference type="PANTHER" id="PTHR33361">
    <property type="entry name" value="GLR0591 PROTEIN"/>
    <property type="match status" value="1"/>
</dbReference>
<name>A0A5B8HVE4_9VIRU</name>
<dbReference type="Pfam" id="PF05960">
    <property type="entry name" value="DUF885"/>
    <property type="match status" value="1"/>
</dbReference>